<keyword evidence="2" id="KW-1185">Reference proteome</keyword>
<organism evidence="1 2">
    <name type="scientific">Gambusia affinis</name>
    <name type="common">Western mosquitofish</name>
    <name type="synonym">Heterandria affinis</name>
    <dbReference type="NCBI Taxonomy" id="33528"/>
    <lineage>
        <taxon>Eukaryota</taxon>
        <taxon>Metazoa</taxon>
        <taxon>Chordata</taxon>
        <taxon>Craniata</taxon>
        <taxon>Vertebrata</taxon>
        <taxon>Euteleostomi</taxon>
        <taxon>Actinopterygii</taxon>
        <taxon>Neopterygii</taxon>
        <taxon>Teleostei</taxon>
        <taxon>Neoteleostei</taxon>
        <taxon>Acanthomorphata</taxon>
        <taxon>Ovalentaria</taxon>
        <taxon>Atherinomorphae</taxon>
        <taxon>Cyprinodontiformes</taxon>
        <taxon>Poeciliidae</taxon>
        <taxon>Poeciliinae</taxon>
        <taxon>Gambusia</taxon>
    </lineage>
</organism>
<accession>A0A315WQP6</accession>
<proteinExistence type="predicted"/>
<protein>
    <submittedName>
        <fullName evidence="1">Uncharacterized protein</fullName>
    </submittedName>
</protein>
<sequence>MTSNMFSAEPLVISQSDACFIHKAVKRAADVRANPSLVLLFRSRRSHLGTEALQPCDLTDTE</sequence>
<comment type="caution">
    <text evidence="1">The sequence shown here is derived from an EMBL/GenBank/DDBJ whole genome shotgun (WGS) entry which is preliminary data.</text>
</comment>
<name>A0A315WQP6_GAMAF</name>
<reference evidence="1 2" key="1">
    <citation type="journal article" date="2018" name="G3 (Bethesda)">
        <title>A High-Quality Reference Genome for the Invasive Mosquitofish Gambusia affinis Using a Chicago Library.</title>
        <authorList>
            <person name="Hoffberg S.L."/>
            <person name="Troendle N.J."/>
            <person name="Glenn T.C."/>
            <person name="Mahmud O."/>
            <person name="Louha S."/>
            <person name="Chalopin D."/>
            <person name="Bennetzen J.L."/>
            <person name="Mauricio R."/>
        </authorList>
    </citation>
    <scope>NUCLEOTIDE SEQUENCE [LARGE SCALE GENOMIC DNA]</scope>
    <source>
        <strain evidence="1">NE01/NJP1002.9</strain>
        <tissue evidence="1">Muscle</tissue>
    </source>
</reference>
<gene>
    <name evidence="1" type="ORF">CCH79_00020387</name>
</gene>
<evidence type="ECO:0000313" key="2">
    <source>
        <dbReference type="Proteomes" id="UP000250572"/>
    </source>
</evidence>
<dbReference type="AlphaFoldDB" id="A0A315WQP6"/>
<dbReference type="Proteomes" id="UP000250572">
    <property type="component" value="Unassembled WGS sequence"/>
</dbReference>
<dbReference type="EMBL" id="NHOQ01000206">
    <property type="protein sequence ID" value="PWA32049.1"/>
    <property type="molecule type" value="Genomic_DNA"/>
</dbReference>
<evidence type="ECO:0000313" key="1">
    <source>
        <dbReference type="EMBL" id="PWA32049.1"/>
    </source>
</evidence>